<reference evidence="7 8" key="1">
    <citation type="submission" date="2019-07" db="EMBL/GenBank/DDBJ databases">
        <title>Whole genome shotgun sequence of Adhaeribacter aerolatus NBRC 106133.</title>
        <authorList>
            <person name="Hosoyama A."/>
            <person name="Uohara A."/>
            <person name="Ohji S."/>
            <person name="Ichikawa N."/>
        </authorList>
    </citation>
    <scope>NUCLEOTIDE SEQUENCE [LARGE SCALE GENOMIC DNA]</scope>
    <source>
        <strain evidence="7 8">NBRC 106133</strain>
    </source>
</reference>
<sequence length="193" mass="22551">MKYGELDDNYLLQRLADGDGTAFREIYLRYWQRLYTVAFRKTKCRETAEEVVQQIFVRLWEMRAGTTIENLSGYLHTAVKYSIIALYREKLSDARYQEHAKVFQNQYDRSTEKEIALQDLVQAINSGVEQMPAKTQQIFSLNRLENQSVTQISESLKLPSRTIEYHITQGMRLLKLHLKDFVSFSLAALSLLV</sequence>
<dbReference type="InterPro" id="IPR013249">
    <property type="entry name" value="RNA_pol_sigma70_r4_t2"/>
</dbReference>
<dbReference type="InterPro" id="IPR013325">
    <property type="entry name" value="RNA_pol_sigma_r2"/>
</dbReference>
<dbReference type="PANTHER" id="PTHR43133:SF46">
    <property type="entry name" value="RNA POLYMERASE SIGMA-70 FACTOR ECF SUBFAMILY"/>
    <property type="match status" value="1"/>
</dbReference>
<comment type="similarity">
    <text evidence="1">Belongs to the sigma-70 factor family. ECF subfamily.</text>
</comment>
<comment type="caution">
    <text evidence="7">The sequence shown here is derived from an EMBL/GenBank/DDBJ whole genome shotgun (WGS) entry which is preliminary data.</text>
</comment>
<dbReference type="GO" id="GO:0006352">
    <property type="term" value="P:DNA-templated transcription initiation"/>
    <property type="evidence" value="ECO:0007669"/>
    <property type="project" value="InterPro"/>
</dbReference>
<dbReference type="OrthoDB" id="764811at2"/>
<dbReference type="InterPro" id="IPR014284">
    <property type="entry name" value="RNA_pol_sigma-70_dom"/>
</dbReference>
<accession>A0A512B5U7</accession>
<name>A0A512B5U7_9BACT</name>
<evidence type="ECO:0000313" key="8">
    <source>
        <dbReference type="Proteomes" id="UP000321532"/>
    </source>
</evidence>
<keyword evidence="2" id="KW-0805">Transcription regulation</keyword>
<evidence type="ECO:0000256" key="1">
    <source>
        <dbReference type="ARBA" id="ARBA00010641"/>
    </source>
</evidence>
<dbReference type="SUPFAM" id="SSF88659">
    <property type="entry name" value="Sigma3 and sigma4 domains of RNA polymerase sigma factors"/>
    <property type="match status" value="1"/>
</dbReference>
<dbReference type="InterPro" id="IPR039425">
    <property type="entry name" value="RNA_pol_sigma-70-like"/>
</dbReference>
<dbReference type="RefSeq" id="WP_146905314.1">
    <property type="nucleotide sequence ID" value="NZ_BJYS01000058.1"/>
</dbReference>
<dbReference type="InterPro" id="IPR007627">
    <property type="entry name" value="RNA_pol_sigma70_r2"/>
</dbReference>
<dbReference type="Pfam" id="PF08281">
    <property type="entry name" value="Sigma70_r4_2"/>
    <property type="match status" value="1"/>
</dbReference>
<dbReference type="InterPro" id="IPR013324">
    <property type="entry name" value="RNA_pol_sigma_r3/r4-like"/>
</dbReference>
<feature type="domain" description="RNA polymerase sigma factor 70 region 4 type 2" evidence="6">
    <location>
        <begin position="128"/>
        <end position="174"/>
    </location>
</feature>
<dbReference type="GO" id="GO:0016987">
    <property type="term" value="F:sigma factor activity"/>
    <property type="evidence" value="ECO:0007669"/>
    <property type="project" value="UniProtKB-KW"/>
</dbReference>
<evidence type="ECO:0000259" key="5">
    <source>
        <dbReference type="Pfam" id="PF04542"/>
    </source>
</evidence>
<dbReference type="InterPro" id="IPR036388">
    <property type="entry name" value="WH-like_DNA-bd_sf"/>
</dbReference>
<dbReference type="AlphaFoldDB" id="A0A512B5U7"/>
<keyword evidence="3" id="KW-0731">Sigma factor</keyword>
<keyword evidence="8" id="KW-1185">Reference proteome</keyword>
<evidence type="ECO:0000256" key="2">
    <source>
        <dbReference type="ARBA" id="ARBA00023015"/>
    </source>
</evidence>
<dbReference type="PANTHER" id="PTHR43133">
    <property type="entry name" value="RNA POLYMERASE ECF-TYPE SIGMA FACTO"/>
    <property type="match status" value="1"/>
</dbReference>
<dbReference type="Gene3D" id="1.10.1740.10">
    <property type="match status" value="1"/>
</dbReference>
<dbReference type="NCBIfam" id="TIGR02937">
    <property type="entry name" value="sigma70-ECF"/>
    <property type="match status" value="1"/>
</dbReference>
<evidence type="ECO:0000256" key="3">
    <source>
        <dbReference type="ARBA" id="ARBA00023082"/>
    </source>
</evidence>
<dbReference type="GO" id="GO:0003677">
    <property type="term" value="F:DNA binding"/>
    <property type="evidence" value="ECO:0007669"/>
    <property type="project" value="InterPro"/>
</dbReference>
<dbReference type="EMBL" id="BJYS01000058">
    <property type="protein sequence ID" value="GEO07340.1"/>
    <property type="molecule type" value="Genomic_DNA"/>
</dbReference>
<dbReference type="GO" id="GO:0000428">
    <property type="term" value="C:DNA-directed RNA polymerase complex"/>
    <property type="evidence" value="ECO:0007669"/>
    <property type="project" value="UniProtKB-KW"/>
</dbReference>
<proteinExistence type="inferred from homology"/>
<gene>
    <name evidence="7" type="ORF">AAE02nite_50040</name>
</gene>
<evidence type="ECO:0000313" key="7">
    <source>
        <dbReference type="EMBL" id="GEO07340.1"/>
    </source>
</evidence>
<dbReference type="Proteomes" id="UP000321532">
    <property type="component" value="Unassembled WGS sequence"/>
</dbReference>
<dbReference type="SUPFAM" id="SSF88946">
    <property type="entry name" value="Sigma2 domain of RNA polymerase sigma factors"/>
    <property type="match status" value="1"/>
</dbReference>
<evidence type="ECO:0000256" key="4">
    <source>
        <dbReference type="ARBA" id="ARBA00023163"/>
    </source>
</evidence>
<feature type="domain" description="RNA polymerase sigma-70 region 2" evidence="5">
    <location>
        <begin position="27"/>
        <end position="89"/>
    </location>
</feature>
<dbReference type="Gene3D" id="1.10.10.10">
    <property type="entry name" value="Winged helix-like DNA-binding domain superfamily/Winged helix DNA-binding domain"/>
    <property type="match status" value="1"/>
</dbReference>
<keyword evidence="7" id="KW-0240">DNA-directed RNA polymerase</keyword>
<organism evidence="7 8">
    <name type="scientific">Adhaeribacter aerolatus</name>
    <dbReference type="NCBI Taxonomy" id="670289"/>
    <lineage>
        <taxon>Bacteria</taxon>
        <taxon>Pseudomonadati</taxon>
        <taxon>Bacteroidota</taxon>
        <taxon>Cytophagia</taxon>
        <taxon>Cytophagales</taxon>
        <taxon>Hymenobacteraceae</taxon>
        <taxon>Adhaeribacter</taxon>
    </lineage>
</organism>
<keyword evidence="4" id="KW-0804">Transcription</keyword>
<dbReference type="Pfam" id="PF04542">
    <property type="entry name" value="Sigma70_r2"/>
    <property type="match status" value="1"/>
</dbReference>
<protein>
    <submittedName>
        <fullName evidence="7">DNA-directed RNA polymerase sigma-70 factor</fullName>
    </submittedName>
</protein>
<evidence type="ECO:0000259" key="6">
    <source>
        <dbReference type="Pfam" id="PF08281"/>
    </source>
</evidence>